<feature type="chain" id="PRO_5013155282" description="Alginate export domain-containing protein" evidence="1">
    <location>
        <begin position="24"/>
        <end position="425"/>
    </location>
</feature>
<evidence type="ECO:0000313" key="3">
    <source>
        <dbReference type="Proteomes" id="UP000184076"/>
    </source>
</evidence>
<dbReference type="STRING" id="1121391.SAMN02745206_03107"/>
<sequence length="425" mass="46268">MKKNLIVFVALLAAVAVALPAFAVDFKYGGVMRVRWISNDNMADGLDGDDDNNNLFDQRARLYFDFVGSENLKVVTKFELGDITWGAGDTGDVGADGKDVEIKNLYLDFNIPNTPINAKLGVQGIVAMKGWIADDDFSAAVFTMPFEPVKLTLGYIAAQNEDATDESENVDDFFIQVDYANGPFSGTLIGFYQYAHDALEVGQFEGATGFGQALDNSLFDLGVALGYKADMFDVNVNFVKNFGSYDLAGGGSGDYTGWAAEAIANVYVNNFTFTLGGFYTTGDDDDDNDVDYFIYPYKSGSHYWAELMGLGVLDKFGPSANDGYSAGDVPSNLYTVYAGVAWQALEATKLSFAYYYIGTAEDVESEPGKMDDSVGSEIDFRLTQKVVDGLTLDVVGAYLFADDAYSTNDQDDDAYEVGARLQWSF</sequence>
<keyword evidence="3" id="KW-1185">Reference proteome</keyword>
<name>A0A1M5GDF1_9BACT</name>
<dbReference type="SUPFAM" id="SSF56935">
    <property type="entry name" value="Porins"/>
    <property type="match status" value="2"/>
</dbReference>
<reference evidence="3" key="1">
    <citation type="submission" date="2016-11" db="EMBL/GenBank/DDBJ databases">
        <authorList>
            <person name="Varghese N."/>
            <person name="Submissions S."/>
        </authorList>
    </citation>
    <scope>NUCLEOTIDE SEQUENCE [LARGE SCALE GENOMIC DNA]</scope>
    <source>
        <strain evidence="3">DSM 9756</strain>
    </source>
</reference>
<feature type="signal peptide" evidence="1">
    <location>
        <begin position="1"/>
        <end position="23"/>
    </location>
</feature>
<keyword evidence="1" id="KW-0732">Signal</keyword>
<dbReference type="AlphaFoldDB" id="A0A1M5GDF1"/>
<gene>
    <name evidence="2" type="ORF">SAMN02745206_03107</name>
</gene>
<evidence type="ECO:0000256" key="1">
    <source>
        <dbReference type="SAM" id="SignalP"/>
    </source>
</evidence>
<proteinExistence type="predicted"/>
<protein>
    <recommendedName>
        <fullName evidence="4">Alginate export domain-containing protein</fullName>
    </recommendedName>
</protein>
<accession>A0A1M5GDF1</accession>
<dbReference type="Proteomes" id="UP000184076">
    <property type="component" value="Unassembled WGS sequence"/>
</dbReference>
<dbReference type="EMBL" id="FQVB01000036">
    <property type="protein sequence ID" value="SHG01502.1"/>
    <property type="molecule type" value="Genomic_DNA"/>
</dbReference>
<evidence type="ECO:0008006" key="4">
    <source>
        <dbReference type="Google" id="ProtNLM"/>
    </source>
</evidence>
<dbReference type="RefSeq" id="WP_073041072.1">
    <property type="nucleotide sequence ID" value="NZ_FQVB01000036.1"/>
</dbReference>
<dbReference type="OrthoDB" id="5416951at2"/>
<evidence type="ECO:0000313" key="2">
    <source>
        <dbReference type="EMBL" id="SHG01502.1"/>
    </source>
</evidence>
<organism evidence="2 3">
    <name type="scientific">Desulfacinum infernum DSM 9756</name>
    <dbReference type="NCBI Taxonomy" id="1121391"/>
    <lineage>
        <taxon>Bacteria</taxon>
        <taxon>Pseudomonadati</taxon>
        <taxon>Thermodesulfobacteriota</taxon>
        <taxon>Syntrophobacteria</taxon>
        <taxon>Syntrophobacterales</taxon>
        <taxon>Syntrophobacteraceae</taxon>
        <taxon>Desulfacinum</taxon>
    </lineage>
</organism>